<dbReference type="GO" id="GO:1990904">
    <property type="term" value="C:ribonucleoprotein complex"/>
    <property type="evidence" value="ECO:0007669"/>
    <property type="project" value="UniProtKB-KW"/>
</dbReference>
<comment type="caution">
    <text evidence="5">The sequence shown here is derived from an EMBL/GenBank/DDBJ whole genome shotgun (WGS) entry which is preliminary data.</text>
</comment>
<keyword evidence="2" id="KW-0689">Ribosomal protein</keyword>
<sequence length="187" mass="21257">MAAPTVKAEGGWPTLALNLRSAVLWLPGLTQDPRIDQEYYRKPLAELTEEENKLTNVMLKGGNKVLPRSLLMQTLEAVKGKQFEEYPAASAEEQATIEGNPYAGWSHPRGGGGHFYPVPVPLAHRRRCFLAMRWMIKECREKQHRRMLMPEKLSHEPLEKKRDMHKMAQASRALALPLVVEAPHCKK</sequence>
<evidence type="ECO:0000256" key="3">
    <source>
        <dbReference type="ARBA" id="ARBA00023274"/>
    </source>
</evidence>
<evidence type="ECO:0000259" key="4">
    <source>
        <dbReference type="Pfam" id="PF00177"/>
    </source>
</evidence>
<protein>
    <submittedName>
        <fullName evidence="5">(raccoon dog) hypothetical protein</fullName>
    </submittedName>
</protein>
<name>A0A811ZZM3_NYCPR</name>
<dbReference type="Pfam" id="PF00177">
    <property type="entry name" value="Ribosomal_S7"/>
    <property type="match status" value="1"/>
</dbReference>
<dbReference type="EMBL" id="CAJHUB010000788">
    <property type="protein sequence ID" value="CAD7693838.1"/>
    <property type="molecule type" value="Genomic_DNA"/>
</dbReference>
<reference evidence="5" key="1">
    <citation type="submission" date="2020-12" db="EMBL/GenBank/DDBJ databases">
        <authorList>
            <consortium name="Molecular Ecology Group"/>
        </authorList>
    </citation>
    <scope>NUCLEOTIDE SEQUENCE</scope>
    <source>
        <strain evidence="5">TBG_1078</strain>
    </source>
</reference>
<dbReference type="InterPro" id="IPR036823">
    <property type="entry name" value="Ribosomal_uS7_dom_sf"/>
</dbReference>
<evidence type="ECO:0000256" key="1">
    <source>
        <dbReference type="ARBA" id="ARBA00007151"/>
    </source>
</evidence>
<comment type="similarity">
    <text evidence="1">Belongs to the universal ribosomal protein uS7 family.</text>
</comment>
<accession>A0A811ZZM3</accession>
<dbReference type="InterPro" id="IPR023798">
    <property type="entry name" value="Ribosomal_uS7_dom"/>
</dbReference>
<keyword evidence="3" id="KW-0687">Ribonucleoprotein</keyword>
<gene>
    <name evidence="5" type="ORF">NYPRO_LOCUS26630</name>
</gene>
<evidence type="ECO:0000256" key="2">
    <source>
        <dbReference type="ARBA" id="ARBA00022980"/>
    </source>
</evidence>
<organism evidence="5 6">
    <name type="scientific">Nyctereutes procyonoides</name>
    <name type="common">Raccoon dog</name>
    <name type="synonym">Canis procyonoides</name>
    <dbReference type="NCBI Taxonomy" id="34880"/>
    <lineage>
        <taxon>Eukaryota</taxon>
        <taxon>Metazoa</taxon>
        <taxon>Chordata</taxon>
        <taxon>Craniata</taxon>
        <taxon>Vertebrata</taxon>
        <taxon>Euteleostomi</taxon>
        <taxon>Mammalia</taxon>
        <taxon>Eutheria</taxon>
        <taxon>Laurasiatheria</taxon>
        <taxon>Carnivora</taxon>
        <taxon>Caniformia</taxon>
        <taxon>Canidae</taxon>
        <taxon>Nyctereutes</taxon>
    </lineage>
</organism>
<evidence type="ECO:0000313" key="5">
    <source>
        <dbReference type="EMBL" id="CAD7693838.1"/>
    </source>
</evidence>
<feature type="domain" description="Small ribosomal subunit protein uS7" evidence="4">
    <location>
        <begin position="52"/>
        <end position="172"/>
    </location>
</feature>
<keyword evidence="6" id="KW-1185">Reference proteome</keyword>
<dbReference type="Gene3D" id="1.10.455.10">
    <property type="entry name" value="Ribosomal protein S7 domain"/>
    <property type="match status" value="1"/>
</dbReference>
<dbReference type="GO" id="GO:0005840">
    <property type="term" value="C:ribosome"/>
    <property type="evidence" value="ECO:0007669"/>
    <property type="project" value="UniProtKB-KW"/>
</dbReference>
<evidence type="ECO:0000313" key="6">
    <source>
        <dbReference type="Proteomes" id="UP000645828"/>
    </source>
</evidence>
<proteinExistence type="inferred from homology"/>
<dbReference type="Proteomes" id="UP000645828">
    <property type="component" value="Unassembled WGS sequence"/>
</dbReference>
<dbReference type="SUPFAM" id="SSF47973">
    <property type="entry name" value="Ribosomal protein S7"/>
    <property type="match status" value="1"/>
</dbReference>
<dbReference type="AlphaFoldDB" id="A0A811ZZM3"/>